<keyword evidence="3" id="KW-1185">Reference proteome</keyword>
<feature type="compositionally biased region" description="Low complexity" evidence="1">
    <location>
        <begin position="27"/>
        <end position="73"/>
    </location>
</feature>
<organism evidence="2 3">
    <name type="scientific">Fadolivirus FV1/VV64</name>
    <dbReference type="NCBI Taxonomy" id="3070911"/>
    <lineage>
        <taxon>Viruses</taxon>
        <taxon>Varidnaviria</taxon>
        <taxon>Bamfordvirae</taxon>
        <taxon>Nucleocytoviricota</taxon>
        <taxon>Megaviricetes</taxon>
        <taxon>Imitervirales</taxon>
        <taxon>Mimiviridae</taxon>
        <taxon>Klosneuvirinae</taxon>
        <taxon>Fadolivirus</taxon>
        <taxon>Fadolivirus algeromassiliense</taxon>
    </lineage>
</organism>
<feature type="region of interest" description="Disordered" evidence="1">
    <location>
        <begin position="1"/>
        <end position="76"/>
    </location>
</feature>
<reference evidence="2 3" key="1">
    <citation type="submission" date="2020-04" db="EMBL/GenBank/DDBJ databases">
        <title>Advantages and limits of metagenomic assembly and binning of a giant virus.</title>
        <authorList>
            <person name="Schulz F."/>
            <person name="Andreani J."/>
            <person name="Francis R."/>
            <person name="Boudjemaa H."/>
            <person name="Bou Khalil J.Y."/>
            <person name="Lee J."/>
            <person name="La Scola B."/>
            <person name="Woyke T."/>
        </authorList>
    </citation>
    <scope>NUCLEOTIDE SEQUENCE [LARGE SCALE GENOMIC DNA]</scope>
    <source>
        <strain evidence="2 3">FV1/VV64</strain>
    </source>
</reference>
<evidence type="ECO:0000256" key="1">
    <source>
        <dbReference type="SAM" id="MobiDB-lite"/>
    </source>
</evidence>
<accession>A0A7D3QVR8</accession>
<name>A0A7D3QVR8_9VIRU</name>
<dbReference type="Gene3D" id="3.30.470.30">
    <property type="entry name" value="DNA ligase/mRNA capping enzyme"/>
    <property type="match status" value="1"/>
</dbReference>
<gene>
    <name evidence="2" type="ORF">Fadolivirus_1_381</name>
</gene>
<sequence length="469" mass="55481">MNNFNQQYRQKQDGSVHHVSRNRDNFNENGNRNNGRFVNNGRFNNQNNNGRYNNQNNNGRYNNQNNGYNNQNRSYQKFNDVNDNRQNKYNQNSTNSNTINDKFTEHVNHDNDNDYLDNDNIKHLLLTYIYDTIELSNYKYKLLEYEFDLPLLKEKKYYISPNYNGIQSLLVFIKIKDKFLSFIVDRKTLTYNINQIDYNKVKIIPVHYRLDESIYNGTILDGVLLYNNIDGMKHFVVNDIYYFRGKDTTADKITNKMLSFTTYLETIKEDQNMNNLIFIPNKLYELKEIQQLSNVYIPKSKYNKSIKGISFYPEFSGMKLLYLYNNCSQDNKQEDQPQKNTQKDQVSETPKEIRQSNIVVSNDNLTAIFKMKKTDTVDVYNLYIGEKSIEGDKKLFKYKKIDIAYVPTKECSYFCKDAMSKSSNDGILVDCKYDNTKGKWIPYKIITDKKRPDTIDKIEHVLNINSSDH</sequence>
<dbReference type="Proteomes" id="UP001162001">
    <property type="component" value="Segment"/>
</dbReference>
<evidence type="ECO:0000313" key="3">
    <source>
        <dbReference type="Proteomes" id="UP001162001"/>
    </source>
</evidence>
<feature type="region of interest" description="Disordered" evidence="1">
    <location>
        <begin position="331"/>
        <end position="352"/>
    </location>
</feature>
<feature type="compositionally biased region" description="Basic and acidic residues" evidence="1">
    <location>
        <begin position="10"/>
        <end position="26"/>
    </location>
</feature>
<protein>
    <submittedName>
        <fullName evidence="2">Adenylation domain of GTP-dependent mRNA capping enzyme</fullName>
    </submittedName>
</protein>
<dbReference type="EMBL" id="MT418680">
    <property type="protein sequence ID" value="QKF93839.1"/>
    <property type="molecule type" value="Genomic_DNA"/>
</dbReference>
<evidence type="ECO:0000313" key="2">
    <source>
        <dbReference type="EMBL" id="QKF93839.1"/>
    </source>
</evidence>
<proteinExistence type="predicted"/>